<keyword evidence="9" id="KW-1185">Reference proteome</keyword>
<organism evidence="8 9">
    <name type="scientific">Clostridium autoethanogenum DSM 10061</name>
    <dbReference type="NCBI Taxonomy" id="1341692"/>
    <lineage>
        <taxon>Bacteria</taxon>
        <taxon>Bacillati</taxon>
        <taxon>Bacillota</taxon>
        <taxon>Clostridia</taxon>
        <taxon>Eubacteriales</taxon>
        <taxon>Clostridiaceae</taxon>
        <taxon>Clostridium</taxon>
    </lineage>
</organism>
<feature type="transmembrane region" description="Helical" evidence="6">
    <location>
        <begin position="398"/>
        <end position="417"/>
    </location>
</feature>
<evidence type="ECO:0000313" key="8">
    <source>
        <dbReference type="EMBL" id="AGY77791.1"/>
    </source>
</evidence>
<protein>
    <submittedName>
        <fullName evidence="8">MFS transporter</fullName>
    </submittedName>
</protein>
<feature type="transmembrane region" description="Helical" evidence="6">
    <location>
        <begin position="60"/>
        <end position="82"/>
    </location>
</feature>
<feature type="transmembrane region" description="Helical" evidence="6">
    <location>
        <begin position="147"/>
        <end position="175"/>
    </location>
</feature>
<feature type="transmembrane region" description="Helical" evidence="6">
    <location>
        <begin position="260"/>
        <end position="280"/>
    </location>
</feature>
<keyword evidence="2" id="KW-0813">Transport</keyword>
<dbReference type="PROSITE" id="PS50850">
    <property type="entry name" value="MFS"/>
    <property type="match status" value="1"/>
</dbReference>
<dbReference type="PANTHER" id="PTHR11662">
    <property type="entry name" value="SOLUTE CARRIER FAMILY 17"/>
    <property type="match status" value="1"/>
</dbReference>
<name>A0ABM5NYU3_9CLOT</name>
<feature type="transmembrane region" description="Helical" evidence="6">
    <location>
        <begin position="228"/>
        <end position="248"/>
    </location>
</feature>
<evidence type="ECO:0000256" key="1">
    <source>
        <dbReference type="ARBA" id="ARBA00004651"/>
    </source>
</evidence>
<feature type="transmembrane region" description="Helical" evidence="6">
    <location>
        <begin position="362"/>
        <end position="386"/>
    </location>
</feature>
<evidence type="ECO:0000256" key="3">
    <source>
        <dbReference type="ARBA" id="ARBA00022692"/>
    </source>
</evidence>
<keyword evidence="5 6" id="KW-0472">Membrane</keyword>
<evidence type="ECO:0000256" key="6">
    <source>
        <dbReference type="SAM" id="Phobius"/>
    </source>
</evidence>
<comment type="subcellular location">
    <subcellularLocation>
        <location evidence="1">Cell membrane</location>
        <topology evidence="1">Multi-pass membrane protein</topology>
    </subcellularLocation>
</comment>
<dbReference type="InterPro" id="IPR036259">
    <property type="entry name" value="MFS_trans_sf"/>
</dbReference>
<proteinExistence type="predicted"/>
<dbReference type="EMBL" id="CP006763">
    <property type="protein sequence ID" value="AGY77791.1"/>
    <property type="molecule type" value="Genomic_DNA"/>
</dbReference>
<feature type="transmembrane region" description="Helical" evidence="6">
    <location>
        <begin position="181"/>
        <end position="199"/>
    </location>
</feature>
<evidence type="ECO:0000256" key="5">
    <source>
        <dbReference type="ARBA" id="ARBA00023136"/>
    </source>
</evidence>
<feature type="transmembrane region" description="Helical" evidence="6">
    <location>
        <begin position="22"/>
        <end position="39"/>
    </location>
</feature>
<dbReference type="Gene3D" id="1.20.1250.20">
    <property type="entry name" value="MFS general substrate transporter like domains"/>
    <property type="match status" value="2"/>
</dbReference>
<feature type="transmembrane region" description="Helical" evidence="6">
    <location>
        <begin position="301"/>
        <end position="321"/>
    </location>
</feature>
<sequence>MEYKGDKSKTNPTSEEKNVKKIGWIIISFLFFFQFLNVADKMIIGLVSVPIMHEYHLSPAQWGLVGSAFFWLYSLSSVSGGILADKLGTKRVISWMCAAWTLIQFATIFAVNFSYLLITRIILGAAEGPNQAVTMTMVAKSVPKRRLGLASSIPLIGGNLGAIVMAPICGILIAWFGWRSVFLLTGICCFLWWILWEVFTKKFTEVRESKQDKQNIDKMTWKETFKVILSRNVLLVALAGFFGNYWYYSILMVWMPNYMQTIRGVSASVMAFPIMTILIAQFGLSMLSDEIYKNTGDVKKARVSVISICMICAGISVYLMTITRSNALAVVFMCLGALGLVWATHAPAIIMQYTDPKHHAKTVGMVMSIATLAGTISPILVGILIQSAPTALLGYQKTFWLTSGLYVIFGILLWIGIKPTKSLPLQTE</sequence>
<evidence type="ECO:0000256" key="4">
    <source>
        <dbReference type="ARBA" id="ARBA00022989"/>
    </source>
</evidence>
<dbReference type="PANTHER" id="PTHR11662:SF450">
    <property type="entry name" value="BLR1003 PROTEIN"/>
    <property type="match status" value="1"/>
</dbReference>
<dbReference type="InterPro" id="IPR020846">
    <property type="entry name" value="MFS_dom"/>
</dbReference>
<evidence type="ECO:0000259" key="7">
    <source>
        <dbReference type="PROSITE" id="PS50850"/>
    </source>
</evidence>
<feature type="domain" description="Major facilitator superfamily (MFS) profile" evidence="7">
    <location>
        <begin position="26"/>
        <end position="421"/>
    </location>
</feature>
<evidence type="ECO:0000313" key="9">
    <source>
        <dbReference type="Proteomes" id="UP000017590"/>
    </source>
</evidence>
<dbReference type="InterPro" id="IPR011701">
    <property type="entry name" value="MFS"/>
</dbReference>
<dbReference type="SUPFAM" id="SSF103473">
    <property type="entry name" value="MFS general substrate transporter"/>
    <property type="match status" value="1"/>
</dbReference>
<dbReference type="Pfam" id="PF07690">
    <property type="entry name" value="MFS_1"/>
    <property type="match status" value="1"/>
</dbReference>
<dbReference type="RefSeq" id="WP_023163260.1">
    <property type="nucleotide sequence ID" value="NC_022592.1"/>
</dbReference>
<dbReference type="Proteomes" id="UP000017590">
    <property type="component" value="Chromosome"/>
</dbReference>
<accession>A0ABM5NYU3</accession>
<reference evidence="9" key="1">
    <citation type="journal article" date="2014" name="Biotechnol. Biofuels">
        <title>Comparison of single-molecule sequencing and hybrid approaches for finishing the genome of Clostridium autoethanogenum and analysis of CRISPR systems in industrial relevant Clostridia.</title>
        <authorList>
            <person name="Brown S.D."/>
            <person name="Nagaraju S."/>
            <person name="Utturkar S."/>
            <person name="De Tissera S."/>
            <person name="Segovia S."/>
            <person name="Mitchell W."/>
            <person name="Land M.L."/>
            <person name="Dassanayake A."/>
            <person name="Kopke M."/>
        </authorList>
    </citation>
    <scope>NUCLEOTIDE SEQUENCE [LARGE SCALE GENOMIC DNA]</scope>
    <source>
        <strain evidence="9">DSM 10061</strain>
    </source>
</reference>
<feature type="transmembrane region" description="Helical" evidence="6">
    <location>
        <begin position="102"/>
        <end position="126"/>
    </location>
</feature>
<keyword evidence="3 6" id="KW-0812">Transmembrane</keyword>
<gene>
    <name evidence="8" type="ORF">CAETHG_3588</name>
</gene>
<evidence type="ECO:0000256" key="2">
    <source>
        <dbReference type="ARBA" id="ARBA00022448"/>
    </source>
</evidence>
<keyword evidence="4 6" id="KW-1133">Transmembrane helix</keyword>
<feature type="transmembrane region" description="Helical" evidence="6">
    <location>
        <begin position="327"/>
        <end position="350"/>
    </location>
</feature>
<dbReference type="InterPro" id="IPR050382">
    <property type="entry name" value="MFS_Na/Anion_cotransporter"/>
</dbReference>